<evidence type="ECO:0000313" key="5">
    <source>
        <dbReference type="EMBL" id="GHE72661.1"/>
    </source>
</evidence>
<evidence type="ECO:0000259" key="4">
    <source>
        <dbReference type="PROSITE" id="PS51161"/>
    </source>
</evidence>
<evidence type="ECO:0000313" key="6">
    <source>
        <dbReference type="Proteomes" id="UP000658258"/>
    </source>
</evidence>
<reference evidence="6" key="1">
    <citation type="journal article" date="2019" name="Int. J. Syst. Evol. Microbiol.">
        <title>The Global Catalogue of Microorganisms (GCM) 10K type strain sequencing project: providing services to taxonomists for standard genome sequencing and annotation.</title>
        <authorList>
            <consortium name="The Broad Institute Genomics Platform"/>
            <consortium name="The Broad Institute Genome Sequencing Center for Infectious Disease"/>
            <person name="Wu L."/>
            <person name="Ma J."/>
        </authorList>
    </citation>
    <scope>NUCLEOTIDE SEQUENCE [LARGE SCALE GENOMIC DNA]</scope>
    <source>
        <strain evidence="6">CGMCC 1.15111</strain>
    </source>
</reference>
<dbReference type="InterPro" id="IPR011335">
    <property type="entry name" value="Restrct_endonuc-II-like"/>
</dbReference>
<dbReference type="Gene3D" id="3.40.1350.10">
    <property type="match status" value="1"/>
</dbReference>
<keyword evidence="2 3" id="KW-0067">ATP-binding</keyword>
<evidence type="ECO:0000256" key="1">
    <source>
        <dbReference type="ARBA" id="ARBA00022741"/>
    </source>
</evidence>
<dbReference type="PROSITE" id="PS51161">
    <property type="entry name" value="ATP_CONE"/>
    <property type="match status" value="1"/>
</dbReference>
<keyword evidence="1 3" id="KW-0547">Nucleotide-binding</keyword>
<organism evidence="5 6">
    <name type="scientific">Roseivirga thermotolerans</name>
    <dbReference type="NCBI Taxonomy" id="1758176"/>
    <lineage>
        <taxon>Bacteria</taxon>
        <taxon>Pseudomonadati</taxon>
        <taxon>Bacteroidota</taxon>
        <taxon>Cytophagia</taxon>
        <taxon>Cytophagales</taxon>
        <taxon>Roseivirgaceae</taxon>
        <taxon>Roseivirga</taxon>
    </lineage>
</organism>
<evidence type="ECO:0000256" key="3">
    <source>
        <dbReference type="PROSITE-ProRule" id="PRU00492"/>
    </source>
</evidence>
<comment type="caution">
    <text evidence="5">The sequence shown here is derived from an EMBL/GenBank/DDBJ whole genome shotgun (WGS) entry which is preliminary data.</text>
</comment>
<keyword evidence="6" id="KW-1185">Reference proteome</keyword>
<dbReference type="SUPFAM" id="SSF52980">
    <property type="entry name" value="Restriction endonuclease-like"/>
    <property type="match status" value="1"/>
</dbReference>
<feature type="domain" description="ATP-cone" evidence="4">
    <location>
        <begin position="4"/>
        <end position="85"/>
    </location>
</feature>
<sequence length="274" mass="31413">MAQRWVKKASGEVVEFREEKLRQSLFNSGASEELIVRIQQKIDQELTETTTTREIYKRAYQLLRASSSKLAGKYKLKTAILELGPSGYPFERFMGKLFEYQGFDVAVGIEMNGRCLSHEVDISAKKDGLWIIGECKHHSNPGYKSDVKTPLYVHSRFNDIVNGLKPDNKRQKFECWIMTNTRFTSDAEQYAGCYGLKLLSWDYPGKGNLRERIELSGLYPITCLYSLTRKEKETLLADNIVLCRELIENPELLAPIDKRKHAKILNESGNLCSD</sequence>
<gene>
    <name evidence="5" type="ORF">GCM10011340_31350</name>
</gene>
<evidence type="ECO:0000256" key="2">
    <source>
        <dbReference type="ARBA" id="ARBA00022840"/>
    </source>
</evidence>
<proteinExistence type="predicted"/>
<dbReference type="InterPro" id="IPR011856">
    <property type="entry name" value="tRNA_endonuc-like_dom_sf"/>
</dbReference>
<dbReference type="EMBL" id="BNAG01000004">
    <property type="protein sequence ID" value="GHE72661.1"/>
    <property type="molecule type" value="Genomic_DNA"/>
</dbReference>
<dbReference type="Proteomes" id="UP000658258">
    <property type="component" value="Unassembled WGS sequence"/>
</dbReference>
<protein>
    <recommendedName>
        <fullName evidence="4">ATP-cone domain-containing protein</fullName>
    </recommendedName>
</protein>
<dbReference type="InterPro" id="IPR005144">
    <property type="entry name" value="ATP-cone_dom"/>
</dbReference>
<accession>A0ABQ3IAJ2</accession>
<dbReference type="CDD" id="cd22308">
    <property type="entry name" value="Af1548-like"/>
    <property type="match status" value="1"/>
</dbReference>
<dbReference type="RefSeq" id="WP_189631233.1">
    <property type="nucleotide sequence ID" value="NZ_BNAG01000004.1"/>
</dbReference>
<name>A0ABQ3IAJ2_9BACT</name>